<protein>
    <submittedName>
        <fullName evidence="1">Uncharacterized protein</fullName>
    </submittedName>
</protein>
<proteinExistence type="predicted"/>
<dbReference type="InterPro" id="IPR051851">
    <property type="entry name" value="EFR3_Homologs"/>
</dbReference>
<reference evidence="2" key="1">
    <citation type="journal article" date="2008" name="Insect Biochem. Mol. Biol.">
        <title>The genome of a lepidopteran model insect, the silkworm Bombyx mori.</title>
        <authorList>
            <consortium name="International Silkworm Genome Consortium"/>
        </authorList>
    </citation>
    <scope>NUCLEOTIDE SEQUENCE [LARGE SCALE GENOMIC DNA]</scope>
    <source>
        <strain evidence="2">p50T</strain>
    </source>
</reference>
<dbReference type="GeneID" id="101735933"/>
<accession>A0A8R2HN66</accession>
<sequence length="518" mass="60935">MLFKAKTILSTQDLQDKINQLHVNYLPMNLNPSYERLKISAMNKIEQILHESTRKNLQEVDFEELLLCVLTILYFFGMRLKINNLKSRNWNWCLKRNFIRAETVFQDTINNLSPERSEITIKITFKFLSNVDLWQFESFVVQILEVILYYNNGQTTIFNLMLSDIQSTLFSDVKSARHRIRVLYDLLKSENWIIEKQYLLPFVSRLLELFSYSIEKNDLKLSAYGFLRKGFEVCLRRIFERVENHHRIFIITTMLNWFSVVNLNSDHVLEFSSLLDRAAELYTVESYTESFGEGVFEQVLVNFVASRNTLHSFIGCRLLQRFLDRQRNAALLMVPTIYYEFSQAQLRLGSYESCDKTFFRHYRDKIHEHCLVAVKTHCHNISNLKVIFAIICSIVLEVPCGLTAAMAACLCMEIQDYALNEENLVASSRYWMHAIVISVMSLICWVHKASVLYRYVNQVISRRAKEAPHLNPPLMQSYKIGHGHVTWNKPTLFFEDWEMRFGLWKHFKDAQPITGNKA</sequence>
<dbReference type="Proteomes" id="UP000005204">
    <property type="component" value="Unassembled WGS sequence"/>
</dbReference>
<evidence type="ECO:0000313" key="2">
    <source>
        <dbReference type="Proteomes" id="UP000005204"/>
    </source>
</evidence>
<dbReference type="RefSeq" id="XP_021206143.2">
    <property type="nucleotide sequence ID" value="XM_021350468.3"/>
</dbReference>
<dbReference type="PANTHER" id="PTHR12444">
    <property type="entry name" value="PROTEIN EFR3 HOMOLOG CMP44E"/>
    <property type="match status" value="1"/>
</dbReference>
<name>A0A8R2HN66_BOMMO</name>
<organism evidence="1 2">
    <name type="scientific">Bombyx mori</name>
    <name type="common">Silk moth</name>
    <dbReference type="NCBI Taxonomy" id="7091"/>
    <lineage>
        <taxon>Eukaryota</taxon>
        <taxon>Metazoa</taxon>
        <taxon>Ecdysozoa</taxon>
        <taxon>Arthropoda</taxon>
        <taxon>Hexapoda</taxon>
        <taxon>Insecta</taxon>
        <taxon>Pterygota</taxon>
        <taxon>Neoptera</taxon>
        <taxon>Endopterygota</taxon>
        <taxon>Lepidoptera</taxon>
        <taxon>Glossata</taxon>
        <taxon>Ditrysia</taxon>
        <taxon>Bombycoidea</taxon>
        <taxon>Bombycidae</taxon>
        <taxon>Bombycinae</taxon>
        <taxon>Bombyx</taxon>
    </lineage>
</organism>
<dbReference type="GO" id="GO:0072659">
    <property type="term" value="P:protein localization to plasma membrane"/>
    <property type="evidence" value="ECO:0007669"/>
    <property type="project" value="TreeGrafter"/>
</dbReference>
<evidence type="ECO:0000313" key="1">
    <source>
        <dbReference type="EnsemblMetazoa" id="XP_021206143.2"/>
    </source>
</evidence>
<keyword evidence="2" id="KW-1185">Reference proteome</keyword>
<dbReference type="GO" id="GO:0005886">
    <property type="term" value="C:plasma membrane"/>
    <property type="evidence" value="ECO:0007669"/>
    <property type="project" value="TreeGrafter"/>
</dbReference>
<dbReference type="PANTHER" id="PTHR12444:SF9">
    <property type="entry name" value="AGAP013133-PA"/>
    <property type="match status" value="1"/>
</dbReference>
<dbReference type="AlphaFoldDB" id="A0A8R2HN66"/>
<reference evidence="1" key="2">
    <citation type="submission" date="2022-06" db="UniProtKB">
        <authorList>
            <consortium name="EnsemblMetazoa"/>
        </authorList>
    </citation>
    <scope>IDENTIFICATION</scope>
    <source>
        <strain evidence="1">p50T (Dazao)</strain>
    </source>
</reference>
<dbReference type="EnsemblMetazoa" id="XM_021350468.2">
    <property type="protein sequence ID" value="XP_021206143.2"/>
    <property type="gene ID" value="LOC101735933"/>
</dbReference>